<evidence type="ECO:0000259" key="12">
    <source>
        <dbReference type="PROSITE" id="PS51186"/>
    </source>
</evidence>
<evidence type="ECO:0000256" key="11">
    <source>
        <dbReference type="ARBA" id="ARBA00049524"/>
    </source>
</evidence>
<keyword evidence="13" id="KW-1185">Reference proteome</keyword>
<dbReference type="GO" id="GO:1990189">
    <property type="term" value="F:protein N-terminal-serine acetyltransferase activity"/>
    <property type="evidence" value="ECO:0007669"/>
    <property type="project" value="UniProtKB-EC"/>
</dbReference>
<dbReference type="GO" id="GO:0043998">
    <property type="term" value="F:histone H2A acetyltransferase activity"/>
    <property type="evidence" value="ECO:0007669"/>
    <property type="project" value="InterPro"/>
</dbReference>
<reference evidence="14" key="1">
    <citation type="submission" date="2016-11" db="UniProtKB">
        <authorList>
            <consortium name="WormBaseParasite"/>
        </authorList>
    </citation>
    <scope>IDENTIFICATION</scope>
</reference>
<evidence type="ECO:0000256" key="3">
    <source>
        <dbReference type="ARBA" id="ARBA00008870"/>
    </source>
</evidence>
<evidence type="ECO:0000256" key="4">
    <source>
        <dbReference type="ARBA" id="ARBA00012950"/>
    </source>
</evidence>
<protein>
    <recommendedName>
        <fullName evidence="5">N-alpha-acetyltransferase 40</fullName>
        <ecNumber evidence="4">2.3.1.257</ecNumber>
    </recommendedName>
</protein>
<evidence type="ECO:0000256" key="6">
    <source>
        <dbReference type="ARBA" id="ARBA00022490"/>
    </source>
</evidence>
<dbReference type="CDD" id="cd04301">
    <property type="entry name" value="NAT_SF"/>
    <property type="match status" value="1"/>
</dbReference>
<dbReference type="GO" id="GO:0005737">
    <property type="term" value="C:cytoplasm"/>
    <property type="evidence" value="ECO:0007669"/>
    <property type="project" value="UniProtKB-SubCell"/>
</dbReference>
<dbReference type="Gene3D" id="3.40.630.30">
    <property type="match status" value="1"/>
</dbReference>
<evidence type="ECO:0000256" key="10">
    <source>
        <dbReference type="ARBA" id="ARBA00047821"/>
    </source>
</evidence>
<dbReference type="InterPro" id="IPR000182">
    <property type="entry name" value="GNAT_dom"/>
</dbReference>
<evidence type="ECO:0000256" key="1">
    <source>
        <dbReference type="ARBA" id="ARBA00004123"/>
    </source>
</evidence>
<dbReference type="GO" id="GO:0010485">
    <property type="term" value="F:histone H4 acetyltransferase activity"/>
    <property type="evidence" value="ECO:0007669"/>
    <property type="project" value="InterPro"/>
</dbReference>
<proteinExistence type="inferred from homology"/>
<dbReference type="GO" id="GO:0005634">
    <property type="term" value="C:nucleus"/>
    <property type="evidence" value="ECO:0007669"/>
    <property type="project" value="UniProtKB-SubCell"/>
</dbReference>
<dbReference type="PANTHER" id="PTHR20531">
    <property type="entry name" value="N-ALPHA-ACETYLTRANSFERASE 40"/>
    <property type="match status" value="1"/>
</dbReference>
<dbReference type="SUPFAM" id="SSF55729">
    <property type="entry name" value="Acyl-CoA N-acyltransferases (Nat)"/>
    <property type="match status" value="1"/>
</dbReference>
<comment type="subcellular location">
    <subcellularLocation>
        <location evidence="2">Cytoplasm</location>
    </subcellularLocation>
    <subcellularLocation>
        <location evidence="1">Nucleus</location>
    </subcellularLocation>
</comment>
<evidence type="ECO:0000256" key="5">
    <source>
        <dbReference type="ARBA" id="ARBA00015043"/>
    </source>
</evidence>
<dbReference type="AlphaFoldDB" id="A0A1I8IMC5"/>
<keyword evidence="9" id="KW-0012">Acyltransferase</keyword>
<evidence type="ECO:0000256" key="7">
    <source>
        <dbReference type="ARBA" id="ARBA00022679"/>
    </source>
</evidence>
<dbReference type="InterPro" id="IPR016181">
    <property type="entry name" value="Acyl_CoA_acyltransferase"/>
</dbReference>
<evidence type="ECO:0000313" key="13">
    <source>
        <dbReference type="Proteomes" id="UP000095280"/>
    </source>
</evidence>
<dbReference type="PANTHER" id="PTHR20531:SF1">
    <property type="entry name" value="N-ALPHA-ACETYLTRANSFERASE 40"/>
    <property type="match status" value="1"/>
</dbReference>
<evidence type="ECO:0000256" key="8">
    <source>
        <dbReference type="ARBA" id="ARBA00023242"/>
    </source>
</evidence>
<evidence type="ECO:0000256" key="2">
    <source>
        <dbReference type="ARBA" id="ARBA00004496"/>
    </source>
</evidence>
<evidence type="ECO:0000256" key="9">
    <source>
        <dbReference type="ARBA" id="ARBA00023315"/>
    </source>
</evidence>
<comment type="catalytic activity">
    <reaction evidence="10">
        <text>N-terminal L-seryl-[histone H2A] + acetyl-CoA = N-terminal N(alpha)-acetyl-L-seryl-[histone H2A] + CoA + H(+)</text>
        <dbReference type="Rhea" id="RHEA:50600"/>
        <dbReference type="Rhea" id="RHEA-COMP:12742"/>
        <dbReference type="Rhea" id="RHEA-COMP:12744"/>
        <dbReference type="ChEBI" id="CHEBI:15378"/>
        <dbReference type="ChEBI" id="CHEBI:57287"/>
        <dbReference type="ChEBI" id="CHEBI:57288"/>
        <dbReference type="ChEBI" id="CHEBI:64738"/>
        <dbReference type="ChEBI" id="CHEBI:83690"/>
        <dbReference type="EC" id="2.3.1.257"/>
    </reaction>
</comment>
<keyword evidence="8" id="KW-0539">Nucleus</keyword>
<dbReference type="PROSITE" id="PS51186">
    <property type="entry name" value="GNAT"/>
    <property type="match status" value="1"/>
</dbReference>
<name>A0A1I8IMC5_9PLAT</name>
<dbReference type="WBParaSite" id="maker-uti_cns_0014368-snap-gene-0.3-mRNA-1">
    <property type="protein sequence ID" value="maker-uti_cns_0014368-snap-gene-0.3-mRNA-1"/>
    <property type="gene ID" value="maker-uti_cns_0014368-snap-gene-0.3"/>
</dbReference>
<sequence length="227" mass="24829">SSSPRRHGRRRRRQEVSSASAVVAAASLIDDPLSAFAVDASNSPAVDTASAGLSSSSEPRRLPSACAFDLVRSNMRDMYRRSAWGWSDSAKRRELFHPKAYFLLLLPLPEEAAGVADCGQQQIVGLANFRFDLEDGKPVLYLYEIQVAPDCRRRGIGQRLLACLRRVATGAGMSGVVATVFKFNGVSLEFFAAAGFEQEQPAAAADPHYAILWLPLTRETNKTRKIT</sequence>
<keyword evidence="6" id="KW-0963">Cytoplasm</keyword>
<dbReference type="EC" id="2.3.1.257" evidence="4"/>
<accession>A0A1I8IMC5</accession>
<dbReference type="Pfam" id="PF00583">
    <property type="entry name" value="Acetyltransf_1"/>
    <property type="match status" value="1"/>
</dbReference>
<evidence type="ECO:0000313" key="14">
    <source>
        <dbReference type="WBParaSite" id="maker-uti_cns_0014368-snap-gene-0.3-mRNA-1"/>
    </source>
</evidence>
<feature type="domain" description="N-acetyltransferase" evidence="12">
    <location>
        <begin position="73"/>
        <end position="219"/>
    </location>
</feature>
<dbReference type="Proteomes" id="UP000095280">
    <property type="component" value="Unplaced"/>
</dbReference>
<organism evidence="13 14">
    <name type="scientific">Macrostomum lignano</name>
    <dbReference type="NCBI Taxonomy" id="282301"/>
    <lineage>
        <taxon>Eukaryota</taxon>
        <taxon>Metazoa</taxon>
        <taxon>Spiralia</taxon>
        <taxon>Lophotrochozoa</taxon>
        <taxon>Platyhelminthes</taxon>
        <taxon>Rhabditophora</taxon>
        <taxon>Macrostomorpha</taxon>
        <taxon>Macrostomida</taxon>
        <taxon>Macrostomidae</taxon>
        <taxon>Macrostomum</taxon>
    </lineage>
</organism>
<dbReference type="InterPro" id="IPR039949">
    <property type="entry name" value="NAA40"/>
</dbReference>
<comment type="catalytic activity">
    <reaction evidence="11">
        <text>N-terminal L-seryl-[histone H4] + acetyl-CoA = N-terminal N(alpha)-acetyl-L-seryl-[histone H4] + CoA + H(+)</text>
        <dbReference type="Rhea" id="RHEA:50596"/>
        <dbReference type="Rhea" id="RHEA-COMP:12740"/>
        <dbReference type="Rhea" id="RHEA-COMP:12743"/>
        <dbReference type="ChEBI" id="CHEBI:15378"/>
        <dbReference type="ChEBI" id="CHEBI:57287"/>
        <dbReference type="ChEBI" id="CHEBI:57288"/>
        <dbReference type="ChEBI" id="CHEBI:64738"/>
        <dbReference type="ChEBI" id="CHEBI:83690"/>
        <dbReference type="EC" id="2.3.1.257"/>
    </reaction>
</comment>
<comment type="similarity">
    <text evidence="3">Belongs to the acetyltransferase family. NAA40 subfamily.</text>
</comment>
<keyword evidence="7" id="KW-0808">Transferase</keyword>